<comment type="caution">
    <text evidence="3">The sequence shown here is derived from an EMBL/GenBank/DDBJ whole genome shotgun (WGS) entry which is preliminary data.</text>
</comment>
<protein>
    <recommendedName>
        <fullName evidence="2">PiggyBac transposable element-derived protein domain-containing protein</fullName>
    </recommendedName>
</protein>
<reference evidence="3 4" key="1">
    <citation type="submission" date="2013-11" db="EMBL/GenBank/DDBJ databases">
        <title>The Genome Sequence of Phytophthora parasitica P1569.</title>
        <authorList>
            <consortium name="The Broad Institute Genomics Platform"/>
            <person name="Russ C."/>
            <person name="Tyler B."/>
            <person name="Panabieres F."/>
            <person name="Shan W."/>
            <person name="Tripathy S."/>
            <person name="Grunwald N."/>
            <person name="Machado M."/>
            <person name="Johnson C.S."/>
            <person name="Arredondo F."/>
            <person name="Hong C."/>
            <person name="Coffey M."/>
            <person name="Young S.K."/>
            <person name="Zeng Q."/>
            <person name="Gargeya S."/>
            <person name="Fitzgerald M."/>
            <person name="Abouelleil A."/>
            <person name="Alvarado L."/>
            <person name="Chapman S.B."/>
            <person name="Gainer-Dewar J."/>
            <person name="Goldberg J."/>
            <person name="Griggs A."/>
            <person name="Gujja S."/>
            <person name="Hansen M."/>
            <person name="Howarth C."/>
            <person name="Imamovic A."/>
            <person name="Ireland A."/>
            <person name="Larimer J."/>
            <person name="McCowan C."/>
            <person name="Murphy C."/>
            <person name="Pearson M."/>
            <person name="Poon T.W."/>
            <person name="Priest M."/>
            <person name="Roberts A."/>
            <person name="Saif S."/>
            <person name="Shea T."/>
            <person name="Sykes S."/>
            <person name="Wortman J."/>
            <person name="Nusbaum C."/>
            <person name="Birren B."/>
        </authorList>
    </citation>
    <scope>NUCLEOTIDE SEQUENCE [LARGE SCALE GENOMIC DNA]</scope>
    <source>
        <strain evidence="3 4">P1569</strain>
    </source>
</reference>
<accession>V9FY11</accession>
<feature type="region of interest" description="Disordered" evidence="1">
    <location>
        <begin position="184"/>
        <end position="216"/>
    </location>
</feature>
<feature type="domain" description="PiggyBac transposable element-derived protein" evidence="2">
    <location>
        <begin position="511"/>
        <end position="594"/>
    </location>
</feature>
<feature type="compositionally biased region" description="Basic and acidic residues" evidence="1">
    <location>
        <begin position="1"/>
        <end position="14"/>
    </location>
</feature>
<keyword evidence="4" id="KW-1185">Reference proteome</keyword>
<evidence type="ECO:0000259" key="2">
    <source>
        <dbReference type="Pfam" id="PF13843"/>
    </source>
</evidence>
<evidence type="ECO:0000313" key="4">
    <source>
        <dbReference type="Proteomes" id="UP000018721"/>
    </source>
</evidence>
<dbReference type="EMBL" id="ANIZ01000276">
    <property type="protein sequence ID" value="ETI55678.1"/>
    <property type="molecule type" value="Genomic_DNA"/>
</dbReference>
<feature type="region of interest" description="Disordered" evidence="1">
    <location>
        <begin position="1"/>
        <end position="25"/>
    </location>
</feature>
<dbReference type="Pfam" id="PF13843">
    <property type="entry name" value="DDE_Tnp_1_7"/>
    <property type="match status" value="1"/>
</dbReference>
<feature type="compositionally biased region" description="Basic and acidic residues" evidence="1">
    <location>
        <begin position="286"/>
        <end position="317"/>
    </location>
</feature>
<dbReference type="AlphaFoldDB" id="V9FY11"/>
<dbReference type="InterPro" id="IPR029526">
    <property type="entry name" value="PGBD"/>
</dbReference>
<evidence type="ECO:0000256" key="1">
    <source>
        <dbReference type="SAM" id="MobiDB-lite"/>
    </source>
</evidence>
<feature type="region of interest" description="Disordered" evidence="1">
    <location>
        <begin position="250"/>
        <end position="345"/>
    </location>
</feature>
<proteinExistence type="predicted"/>
<dbReference type="HOGENOM" id="CLU_449394_0_0_1"/>
<name>V9FY11_PHYNI</name>
<dbReference type="Proteomes" id="UP000018721">
    <property type="component" value="Unassembled WGS sequence"/>
</dbReference>
<feature type="compositionally biased region" description="Basic and acidic residues" evidence="1">
    <location>
        <begin position="203"/>
        <end position="216"/>
    </location>
</feature>
<evidence type="ECO:0000313" key="3">
    <source>
        <dbReference type="EMBL" id="ETI55678.1"/>
    </source>
</evidence>
<organism evidence="3 4">
    <name type="scientific">Phytophthora nicotianae P1569</name>
    <dbReference type="NCBI Taxonomy" id="1317065"/>
    <lineage>
        <taxon>Eukaryota</taxon>
        <taxon>Sar</taxon>
        <taxon>Stramenopiles</taxon>
        <taxon>Oomycota</taxon>
        <taxon>Peronosporomycetes</taxon>
        <taxon>Peronosporales</taxon>
        <taxon>Peronosporaceae</taxon>
        <taxon>Phytophthora</taxon>
    </lineage>
</organism>
<sequence>MPCSEKHDSDDARNRASKRRRVGTDAASVRCGGCGDVVLFKEALRALRRAGWKAKPLPRRSLDTRYKYVRPGGNPAGAEDVDYVLGEGGVVAEYVKSVAVHGRVGAAAAVCPGGDGIGVDETAGFRDGVESEGSGGTGLSEYCGGGDGVCGSGVRGSDDGVGNGAVGDYGDGDSAGCDGDDTVGLRGGEGRRGDAGSVCAGGDDERGSAESAIRDSVRVDEAHRCGERSGFESLDAAGVAMQDAVVVNAQQQVEGSGRGGVQGRGRGRGTMAVEPAGRGQGPGRGRGCDSGRGRGEGRGRGRDSGRGRERQRGRSTESDQDESDAGSRAESDGGDDTSTRNGEVVPDRQTLCQLYTNTLVVFSPSRERWMTQKKYKHLTWLDTQFHKHAESITVDLVQKGHHNYNLLTREPNQIGWRSLCEQADDNAIVIDGSLEDLEEEYLRFEPFQFQPTNLREVEAIQNMHFDPNAQLEQPTDLFKQPDGSTSSAVKQEFRHLFEHSAPQNNVPIQHLFTIQELMTFLGILFYMEVTVKGEYANYWGRQAEDGIFGSVGVDLERVMPLKRFKLLRQALSFRSEVSVETVKKEPAARIRCLLNLLKVTGGKYIELG</sequence>
<gene>
    <name evidence="3" type="ORF">F443_01668</name>
</gene>